<reference evidence="2" key="1">
    <citation type="journal article" date="2020" name="Cell">
        <title>Large-Scale Comparative Analyses of Tick Genomes Elucidate Their Genetic Diversity and Vector Capacities.</title>
        <authorList>
            <consortium name="Tick Genome and Microbiome Consortium (TIGMIC)"/>
            <person name="Jia N."/>
            <person name="Wang J."/>
            <person name="Shi W."/>
            <person name="Du L."/>
            <person name="Sun Y."/>
            <person name="Zhan W."/>
            <person name="Jiang J.F."/>
            <person name="Wang Q."/>
            <person name="Zhang B."/>
            <person name="Ji P."/>
            <person name="Bell-Sakyi L."/>
            <person name="Cui X.M."/>
            <person name="Yuan T.T."/>
            <person name="Jiang B.G."/>
            <person name="Yang W.F."/>
            <person name="Lam T.T."/>
            <person name="Chang Q.C."/>
            <person name="Ding S.J."/>
            <person name="Wang X.J."/>
            <person name="Zhu J.G."/>
            <person name="Ruan X.D."/>
            <person name="Zhao L."/>
            <person name="Wei J.T."/>
            <person name="Ye R.Z."/>
            <person name="Que T.C."/>
            <person name="Du C.H."/>
            <person name="Zhou Y.H."/>
            <person name="Cheng J.X."/>
            <person name="Dai P.F."/>
            <person name="Guo W.B."/>
            <person name="Han X.H."/>
            <person name="Huang E.J."/>
            <person name="Li L.F."/>
            <person name="Wei W."/>
            <person name="Gao Y.C."/>
            <person name="Liu J.Z."/>
            <person name="Shao H.Z."/>
            <person name="Wang X."/>
            <person name="Wang C.C."/>
            <person name="Yang T.C."/>
            <person name="Huo Q.B."/>
            <person name="Li W."/>
            <person name="Chen H.Y."/>
            <person name="Chen S.E."/>
            <person name="Zhou L.G."/>
            <person name="Ni X.B."/>
            <person name="Tian J.H."/>
            <person name="Sheng Y."/>
            <person name="Liu T."/>
            <person name="Pan Y.S."/>
            <person name="Xia L.Y."/>
            <person name="Li J."/>
            <person name="Zhao F."/>
            <person name="Cao W.C."/>
        </authorList>
    </citation>
    <scope>NUCLEOTIDE SEQUENCE</scope>
    <source>
        <strain evidence="2">Rmic-2018</strain>
    </source>
</reference>
<sequence>MPNPPESHDCKARCQLCDEGHPTADRTCKARYKTPFLVRKCRWERARQEQENASLAAQDRPSHSNAARDNISESSPSLPHERKSRSRSKNCSRSRNRYRSKSHSQSRAKEPRNPGADTSLKVSWADRVKGTRAEAEAASDQKVAKLEAESIVAVAGDDFAVIASDSRLSSGYHIHTREQSKLFKL</sequence>
<dbReference type="Pfam" id="PF00227">
    <property type="entry name" value="Proteasome"/>
    <property type="match status" value="1"/>
</dbReference>
<gene>
    <name evidence="2" type="ORF">HPB51_029723</name>
</gene>
<evidence type="ECO:0000313" key="3">
    <source>
        <dbReference type="Proteomes" id="UP000821866"/>
    </source>
</evidence>
<comment type="caution">
    <text evidence="2">The sequence shown here is derived from an EMBL/GenBank/DDBJ whole genome shotgun (WGS) entry which is preliminary data.</text>
</comment>
<dbReference type="GO" id="GO:0005839">
    <property type="term" value="C:proteasome core complex"/>
    <property type="evidence" value="ECO:0007669"/>
    <property type="project" value="InterPro"/>
</dbReference>
<dbReference type="InterPro" id="IPR001353">
    <property type="entry name" value="Proteasome_sua/b"/>
</dbReference>
<evidence type="ECO:0000313" key="2">
    <source>
        <dbReference type="EMBL" id="KAH7931695.1"/>
    </source>
</evidence>
<dbReference type="GO" id="GO:0051603">
    <property type="term" value="P:proteolysis involved in protein catabolic process"/>
    <property type="evidence" value="ECO:0007669"/>
    <property type="project" value="InterPro"/>
</dbReference>
<feature type="compositionally biased region" description="Basic residues" evidence="1">
    <location>
        <begin position="82"/>
        <end position="106"/>
    </location>
</feature>
<dbReference type="AlphaFoldDB" id="A0A9J6CT75"/>
<evidence type="ECO:0000256" key="1">
    <source>
        <dbReference type="SAM" id="MobiDB-lite"/>
    </source>
</evidence>
<reference evidence="2" key="2">
    <citation type="submission" date="2021-09" db="EMBL/GenBank/DDBJ databases">
        <authorList>
            <person name="Jia N."/>
            <person name="Wang J."/>
            <person name="Shi W."/>
            <person name="Du L."/>
            <person name="Sun Y."/>
            <person name="Zhan W."/>
            <person name="Jiang J."/>
            <person name="Wang Q."/>
            <person name="Zhang B."/>
            <person name="Ji P."/>
            <person name="Sakyi L.B."/>
            <person name="Cui X."/>
            <person name="Yuan T."/>
            <person name="Jiang B."/>
            <person name="Yang W."/>
            <person name="Lam T.T.-Y."/>
            <person name="Chang Q."/>
            <person name="Ding S."/>
            <person name="Wang X."/>
            <person name="Zhu J."/>
            <person name="Ruan X."/>
            <person name="Zhao L."/>
            <person name="Wei J."/>
            <person name="Que T."/>
            <person name="Du C."/>
            <person name="Cheng J."/>
            <person name="Dai P."/>
            <person name="Han X."/>
            <person name="Huang E."/>
            <person name="Gao Y."/>
            <person name="Liu J."/>
            <person name="Shao H."/>
            <person name="Ye R."/>
            <person name="Li L."/>
            <person name="Wei W."/>
            <person name="Wang X."/>
            <person name="Wang C."/>
            <person name="Huo Q."/>
            <person name="Li W."/>
            <person name="Guo W."/>
            <person name="Chen H."/>
            <person name="Chen S."/>
            <person name="Zhou L."/>
            <person name="Zhou L."/>
            <person name="Ni X."/>
            <person name="Tian J."/>
            <person name="Zhou Y."/>
            <person name="Sheng Y."/>
            <person name="Liu T."/>
            <person name="Pan Y."/>
            <person name="Xia L."/>
            <person name="Li J."/>
            <person name="Zhao F."/>
            <person name="Cao W."/>
        </authorList>
    </citation>
    <scope>NUCLEOTIDE SEQUENCE</scope>
    <source>
        <strain evidence="2">Rmic-2018</strain>
        <tissue evidence="2">Larvae</tissue>
    </source>
</reference>
<dbReference type="Proteomes" id="UP000821866">
    <property type="component" value="Unassembled WGS sequence"/>
</dbReference>
<dbReference type="EMBL" id="JABSTU010006872">
    <property type="protein sequence ID" value="KAH7931695.1"/>
    <property type="molecule type" value="Genomic_DNA"/>
</dbReference>
<proteinExistence type="predicted"/>
<dbReference type="SUPFAM" id="SSF56235">
    <property type="entry name" value="N-terminal nucleophile aminohydrolases (Ntn hydrolases)"/>
    <property type="match status" value="1"/>
</dbReference>
<feature type="compositionally biased region" description="Polar residues" evidence="1">
    <location>
        <begin position="63"/>
        <end position="77"/>
    </location>
</feature>
<organism evidence="2 3">
    <name type="scientific">Rhipicephalus microplus</name>
    <name type="common">Cattle tick</name>
    <name type="synonym">Boophilus microplus</name>
    <dbReference type="NCBI Taxonomy" id="6941"/>
    <lineage>
        <taxon>Eukaryota</taxon>
        <taxon>Metazoa</taxon>
        <taxon>Ecdysozoa</taxon>
        <taxon>Arthropoda</taxon>
        <taxon>Chelicerata</taxon>
        <taxon>Arachnida</taxon>
        <taxon>Acari</taxon>
        <taxon>Parasitiformes</taxon>
        <taxon>Ixodida</taxon>
        <taxon>Ixodoidea</taxon>
        <taxon>Ixodidae</taxon>
        <taxon>Rhipicephalinae</taxon>
        <taxon>Rhipicephalus</taxon>
        <taxon>Boophilus</taxon>
    </lineage>
</organism>
<accession>A0A9J6CT75</accession>
<name>A0A9J6CT75_RHIMP</name>
<dbReference type="Gene3D" id="3.60.20.10">
    <property type="entry name" value="Glutamine Phosphoribosylpyrophosphate, subunit 1, domain 1"/>
    <property type="match status" value="1"/>
</dbReference>
<protein>
    <submittedName>
        <fullName evidence="2">Uncharacterized protein</fullName>
    </submittedName>
</protein>
<feature type="region of interest" description="Disordered" evidence="1">
    <location>
        <begin position="47"/>
        <end position="123"/>
    </location>
</feature>
<dbReference type="InterPro" id="IPR029055">
    <property type="entry name" value="Ntn_hydrolases_N"/>
</dbReference>
<keyword evidence="3" id="KW-1185">Reference proteome</keyword>